<dbReference type="InterPro" id="IPR000873">
    <property type="entry name" value="AMP-dep_synth/lig_dom"/>
</dbReference>
<dbReference type="OrthoDB" id="193284at2157"/>
<feature type="domain" description="AMP-dependent synthetase/ligase" evidence="4">
    <location>
        <begin position="18"/>
        <end position="401"/>
    </location>
</feature>
<evidence type="ECO:0000259" key="4">
    <source>
        <dbReference type="Pfam" id="PF00501"/>
    </source>
</evidence>
<dbReference type="SUPFAM" id="SSF56801">
    <property type="entry name" value="Acetyl-CoA synthetase-like"/>
    <property type="match status" value="1"/>
</dbReference>
<dbReference type="InterPro" id="IPR025110">
    <property type="entry name" value="AMP-bd_C"/>
</dbReference>
<dbReference type="Pfam" id="PF00501">
    <property type="entry name" value="AMP-binding"/>
    <property type="match status" value="1"/>
</dbReference>
<dbReference type="PANTHER" id="PTHR43201:SF5">
    <property type="entry name" value="MEDIUM-CHAIN ACYL-COA LIGASE ACSF2, MITOCHONDRIAL"/>
    <property type="match status" value="1"/>
</dbReference>
<keyword evidence="7" id="KW-1185">Reference proteome</keyword>
<evidence type="ECO:0000313" key="6">
    <source>
        <dbReference type="EMBL" id="SNZ06862.1"/>
    </source>
</evidence>
<dbReference type="PROSITE" id="PS00455">
    <property type="entry name" value="AMP_BINDING"/>
    <property type="match status" value="1"/>
</dbReference>
<feature type="region of interest" description="Disordered" evidence="3">
    <location>
        <begin position="403"/>
        <end position="443"/>
    </location>
</feature>
<organism evidence="6 7">
    <name type="scientific">Natronoarchaeum philippinense</name>
    <dbReference type="NCBI Taxonomy" id="558529"/>
    <lineage>
        <taxon>Archaea</taxon>
        <taxon>Methanobacteriati</taxon>
        <taxon>Methanobacteriota</taxon>
        <taxon>Stenosarchaea group</taxon>
        <taxon>Halobacteria</taxon>
        <taxon>Halobacteriales</taxon>
        <taxon>Natronoarchaeaceae</taxon>
    </lineage>
</organism>
<reference evidence="6 7" key="1">
    <citation type="submission" date="2017-09" db="EMBL/GenBank/DDBJ databases">
        <authorList>
            <person name="Ehlers B."/>
            <person name="Leendertz F.H."/>
        </authorList>
    </citation>
    <scope>NUCLEOTIDE SEQUENCE [LARGE SCALE GENOMIC DNA]</scope>
    <source>
        <strain evidence="6 7">DSM 27208</strain>
    </source>
</reference>
<dbReference type="Gene3D" id="3.30.300.30">
    <property type="match status" value="1"/>
</dbReference>
<dbReference type="InterPro" id="IPR020845">
    <property type="entry name" value="AMP-binding_CS"/>
</dbReference>
<dbReference type="EMBL" id="OBEJ01000001">
    <property type="protein sequence ID" value="SNZ06862.1"/>
    <property type="molecule type" value="Genomic_DNA"/>
</dbReference>
<accession>A0A285NBK9</accession>
<gene>
    <name evidence="6" type="ORF">SAMN06269185_1312</name>
</gene>
<feature type="compositionally biased region" description="Low complexity" evidence="3">
    <location>
        <begin position="424"/>
        <end position="443"/>
    </location>
</feature>
<protein>
    <submittedName>
        <fullName evidence="6">Fatty-acyl-CoA synthase</fullName>
    </submittedName>
</protein>
<sequence>MIHDHGDRPYDWVGAWSERRATLTPDTVGLKDVTTGESYTYADLDERANRAARLLAERGVEKGDRIAVVSRNRIELVDLFFAAGKLGAVLAPLSHRLAPPELGELLDRVDPSVLAVEAPFAEDVATALDGDADAVDDSPAEASGDDPLCPTIRLPAETDAEATTSALDAAPTYADALPADGSPVDGADVALSDPALFLHTGGSTGTPKETVLTHGSICWNSFNTITAWGLRPDDVTPMVFPMFHTGGWNVLTIPLFHIGGTVVIGREVDPERVLRTIEDERASVLVAVPAVLRMMAETDRWEQTDLSALRFVKSGGGPCRDATIRAWRERGVDLSQGYGLTECGPNNFAMPEGWPDEKADTIGKPVLHADVRIVDESGDPVERGEIGELELAGPHAADRYWRDEGETRATFGTPRSDAEADGVAASGSDAENADAAASPSDADSAYGWVSTGDLARVDEDGYYSIEGRKKNMFVSGGENVYPPEIETALTDHPGVDEAVVIGVPDEQWGTVGKAVVQGDESLTLDALREFLDGRLAGFKHPRELAFVDEMPTSGPSKIDRSAIARRFGTDGN</sequence>
<name>A0A285NBK9_NATPI</name>
<dbReference type="AlphaFoldDB" id="A0A285NBK9"/>
<feature type="domain" description="AMP-binding enzyme C-terminal" evidence="5">
    <location>
        <begin position="484"/>
        <end position="554"/>
    </location>
</feature>
<dbReference type="Proteomes" id="UP000219453">
    <property type="component" value="Unassembled WGS sequence"/>
</dbReference>
<dbReference type="GO" id="GO:0031956">
    <property type="term" value="F:medium-chain fatty acid-CoA ligase activity"/>
    <property type="evidence" value="ECO:0007669"/>
    <property type="project" value="TreeGrafter"/>
</dbReference>
<evidence type="ECO:0000256" key="1">
    <source>
        <dbReference type="ARBA" id="ARBA00006432"/>
    </source>
</evidence>
<dbReference type="InterPro" id="IPR045851">
    <property type="entry name" value="AMP-bd_C_sf"/>
</dbReference>
<evidence type="ECO:0000256" key="3">
    <source>
        <dbReference type="SAM" id="MobiDB-lite"/>
    </source>
</evidence>
<dbReference type="Pfam" id="PF13193">
    <property type="entry name" value="AMP-binding_C"/>
    <property type="match status" value="1"/>
</dbReference>
<dbReference type="InterPro" id="IPR042099">
    <property type="entry name" value="ANL_N_sf"/>
</dbReference>
<evidence type="ECO:0000313" key="7">
    <source>
        <dbReference type="Proteomes" id="UP000219453"/>
    </source>
</evidence>
<evidence type="ECO:0000259" key="5">
    <source>
        <dbReference type="Pfam" id="PF13193"/>
    </source>
</evidence>
<proteinExistence type="inferred from homology"/>
<dbReference type="PANTHER" id="PTHR43201">
    <property type="entry name" value="ACYL-COA SYNTHETASE"/>
    <property type="match status" value="1"/>
</dbReference>
<dbReference type="Gene3D" id="3.40.50.12780">
    <property type="entry name" value="N-terminal domain of ligase-like"/>
    <property type="match status" value="1"/>
</dbReference>
<dbReference type="RefSeq" id="WP_097008233.1">
    <property type="nucleotide sequence ID" value="NZ_OBEJ01000001.1"/>
</dbReference>
<dbReference type="GO" id="GO:0006631">
    <property type="term" value="P:fatty acid metabolic process"/>
    <property type="evidence" value="ECO:0007669"/>
    <property type="project" value="TreeGrafter"/>
</dbReference>
<evidence type="ECO:0000256" key="2">
    <source>
        <dbReference type="ARBA" id="ARBA00022598"/>
    </source>
</evidence>
<comment type="similarity">
    <text evidence="1">Belongs to the ATP-dependent AMP-binding enzyme family.</text>
</comment>
<keyword evidence="2" id="KW-0436">Ligase</keyword>